<sequence>MRNRWKFAFLTIMTVILVAIGVLLFQLFRPIDSSGQEGLQGVSPESEAEFTVTASRDDLTAVTNRFIEEEGLNGPINYSIEFKDQVILNGMIPIFTTAIDFQMTFEAQALENGNLLLKQEKLSLGAVDLPVSYVLKFIRDSYEFPEWVTIQPNEQQILVEVTEIEVAAGLNVKANRFNLPEDDISFSIYVPK</sequence>
<gene>
    <name evidence="2" type="ORF">KP78_30900</name>
</gene>
<accession>A0A0C2VHZ6</accession>
<dbReference type="AlphaFoldDB" id="A0A0C2VHZ6"/>
<protein>
    <recommendedName>
        <fullName evidence="4">DUF2140 family protein</fullName>
    </recommendedName>
</protein>
<keyword evidence="1" id="KW-0472">Membrane</keyword>
<keyword evidence="3" id="KW-1185">Reference proteome</keyword>
<dbReference type="EMBL" id="JXRP01000019">
    <property type="protein sequence ID" value="KIL44126.1"/>
    <property type="molecule type" value="Genomic_DNA"/>
</dbReference>
<dbReference type="Proteomes" id="UP000031938">
    <property type="component" value="Unassembled WGS sequence"/>
</dbReference>
<evidence type="ECO:0000256" key="1">
    <source>
        <dbReference type="SAM" id="Phobius"/>
    </source>
</evidence>
<feature type="transmembrane region" description="Helical" evidence="1">
    <location>
        <begin position="7"/>
        <end position="28"/>
    </location>
</feature>
<proteinExistence type="predicted"/>
<evidence type="ECO:0000313" key="3">
    <source>
        <dbReference type="Proteomes" id="UP000031938"/>
    </source>
</evidence>
<dbReference type="Pfam" id="PF09911">
    <property type="entry name" value="DUF2140"/>
    <property type="match status" value="1"/>
</dbReference>
<dbReference type="PATRIC" id="fig|889306.3.peg.3103"/>
<organism evidence="2 3">
    <name type="scientific">Jeotgalibacillus soli</name>
    <dbReference type="NCBI Taxonomy" id="889306"/>
    <lineage>
        <taxon>Bacteria</taxon>
        <taxon>Bacillati</taxon>
        <taxon>Bacillota</taxon>
        <taxon>Bacilli</taxon>
        <taxon>Bacillales</taxon>
        <taxon>Caryophanaceae</taxon>
        <taxon>Jeotgalibacillus</taxon>
    </lineage>
</organism>
<keyword evidence="1" id="KW-0812">Transmembrane</keyword>
<keyword evidence="1" id="KW-1133">Transmembrane helix</keyword>
<name>A0A0C2VHZ6_9BACL</name>
<dbReference type="OrthoDB" id="2412610at2"/>
<dbReference type="RefSeq" id="WP_041090041.1">
    <property type="nucleotide sequence ID" value="NZ_JXRP01000019.1"/>
</dbReference>
<comment type="caution">
    <text evidence="2">The sequence shown here is derived from an EMBL/GenBank/DDBJ whole genome shotgun (WGS) entry which is preliminary data.</text>
</comment>
<reference evidence="2 3" key="1">
    <citation type="submission" date="2015-01" db="EMBL/GenBank/DDBJ databases">
        <title>Genome sequencing of Jeotgalibacillus soli.</title>
        <authorList>
            <person name="Goh K.M."/>
            <person name="Chan K.-G."/>
            <person name="Yaakop A.S."/>
            <person name="Ee R."/>
            <person name="Gan H.M."/>
            <person name="Chan C.S."/>
        </authorList>
    </citation>
    <scope>NUCLEOTIDE SEQUENCE [LARGE SCALE GENOMIC DNA]</scope>
    <source>
        <strain evidence="2 3">P9</strain>
    </source>
</reference>
<evidence type="ECO:0008006" key="4">
    <source>
        <dbReference type="Google" id="ProtNLM"/>
    </source>
</evidence>
<dbReference type="STRING" id="889306.KP78_30900"/>
<dbReference type="InterPro" id="IPR018672">
    <property type="entry name" value="DUF2140"/>
</dbReference>
<evidence type="ECO:0000313" key="2">
    <source>
        <dbReference type="EMBL" id="KIL44126.1"/>
    </source>
</evidence>